<dbReference type="PANTHER" id="PTHR30055">
    <property type="entry name" value="HTH-TYPE TRANSCRIPTIONAL REGULATOR RUTR"/>
    <property type="match status" value="1"/>
</dbReference>
<dbReference type="InterPro" id="IPR049445">
    <property type="entry name" value="TetR_SbtR-like_C"/>
</dbReference>
<dbReference type="PROSITE" id="PS50977">
    <property type="entry name" value="HTH_TETR_2"/>
    <property type="match status" value="1"/>
</dbReference>
<dbReference type="PRINTS" id="PR00455">
    <property type="entry name" value="HTHTETR"/>
</dbReference>
<proteinExistence type="predicted"/>
<evidence type="ECO:0000256" key="5">
    <source>
        <dbReference type="SAM" id="MobiDB-lite"/>
    </source>
</evidence>
<protein>
    <recommendedName>
        <fullName evidence="6">HTH tetR-type domain-containing protein</fullName>
    </recommendedName>
</protein>
<keyword evidence="2 4" id="KW-0238">DNA-binding</keyword>
<evidence type="ECO:0000256" key="4">
    <source>
        <dbReference type="PROSITE-ProRule" id="PRU00335"/>
    </source>
</evidence>
<dbReference type="RefSeq" id="WP_181549391.1">
    <property type="nucleotide sequence ID" value="NZ_PYAA01000055.1"/>
</dbReference>
<dbReference type="InterPro" id="IPR036271">
    <property type="entry name" value="Tet_transcr_reg_TetR-rel_C_sf"/>
</dbReference>
<dbReference type="InterPro" id="IPR001647">
    <property type="entry name" value="HTH_TetR"/>
</dbReference>
<dbReference type="Pfam" id="PF00440">
    <property type="entry name" value="TetR_N"/>
    <property type="match status" value="1"/>
</dbReference>
<dbReference type="SUPFAM" id="SSF48498">
    <property type="entry name" value="Tetracyclin repressor-like, C-terminal domain"/>
    <property type="match status" value="1"/>
</dbReference>
<dbReference type="GO" id="GO:0000976">
    <property type="term" value="F:transcription cis-regulatory region binding"/>
    <property type="evidence" value="ECO:0007669"/>
    <property type="project" value="TreeGrafter"/>
</dbReference>
<name>A0A328N142_9ACTN</name>
<dbReference type="GO" id="GO:0003700">
    <property type="term" value="F:DNA-binding transcription factor activity"/>
    <property type="evidence" value="ECO:0007669"/>
    <property type="project" value="TreeGrafter"/>
</dbReference>
<sequence length="207" mass="21805">MSTPAASGVTRRRADAVRNRQRVLAATKDLFVEGGVAITVDAISQRAGVGAATVVRTFGSKEALIDAAVAELLEPLIQRGRHALLEPNAEQALRGFLVEVIAFQSAHWIMGERLGGMQLPDTTAQRAALNKVGLDLIARARDGGAIRTDIDAAVVTVLIGEVTYAIARSESASRALSEAYVSVIMDGLRPQQGRPDPAHSGKTTDAA</sequence>
<comment type="caution">
    <text evidence="7">The sequence shown here is derived from an EMBL/GenBank/DDBJ whole genome shotgun (WGS) entry which is preliminary data.</text>
</comment>
<dbReference type="AlphaFoldDB" id="A0A328N142"/>
<dbReference type="PANTHER" id="PTHR30055:SF234">
    <property type="entry name" value="HTH-TYPE TRANSCRIPTIONAL REGULATOR BETI"/>
    <property type="match status" value="1"/>
</dbReference>
<keyword evidence="1" id="KW-0805">Transcription regulation</keyword>
<feature type="domain" description="HTH tetR-type" evidence="6">
    <location>
        <begin position="17"/>
        <end position="76"/>
    </location>
</feature>
<dbReference type="EMBL" id="PYAA01000055">
    <property type="protein sequence ID" value="RAN93329.1"/>
    <property type="molecule type" value="Genomic_DNA"/>
</dbReference>
<evidence type="ECO:0000259" key="6">
    <source>
        <dbReference type="PROSITE" id="PS50977"/>
    </source>
</evidence>
<dbReference type="Proteomes" id="UP000248966">
    <property type="component" value="Unassembled WGS sequence"/>
</dbReference>
<dbReference type="Gene3D" id="1.10.357.10">
    <property type="entry name" value="Tetracycline Repressor, domain 2"/>
    <property type="match status" value="1"/>
</dbReference>
<dbReference type="SUPFAM" id="SSF46689">
    <property type="entry name" value="Homeodomain-like"/>
    <property type="match status" value="1"/>
</dbReference>
<gene>
    <name evidence="7" type="ORF">LAH08_06359</name>
</gene>
<evidence type="ECO:0000313" key="7">
    <source>
        <dbReference type="EMBL" id="RAN93329.1"/>
    </source>
</evidence>
<dbReference type="InterPro" id="IPR050109">
    <property type="entry name" value="HTH-type_TetR-like_transc_reg"/>
</dbReference>
<reference evidence="7 8" key="1">
    <citation type="submission" date="2018-03" db="EMBL/GenBank/DDBJ databases">
        <title>Defining the species Micromonospora saelicesensis and Micromonospora noduli under the framework of genomics.</title>
        <authorList>
            <person name="Riesco R."/>
            <person name="Trujillo M.E."/>
        </authorList>
    </citation>
    <scope>NUCLEOTIDE SEQUENCE [LARGE SCALE GENOMIC DNA]</scope>
    <source>
        <strain evidence="7 8">LAH08</strain>
    </source>
</reference>
<feature type="DNA-binding region" description="H-T-H motif" evidence="4">
    <location>
        <begin position="39"/>
        <end position="58"/>
    </location>
</feature>
<evidence type="ECO:0000256" key="3">
    <source>
        <dbReference type="ARBA" id="ARBA00023163"/>
    </source>
</evidence>
<keyword evidence="3" id="KW-0804">Transcription</keyword>
<feature type="region of interest" description="Disordered" evidence="5">
    <location>
        <begin position="188"/>
        <end position="207"/>
    </location>
</feature>
<dbReference type="Pfam" id="PF21597">
    <property type="entry name" value="TetR_C_43"/>
    <property type="match status" value="1"/>
</dbReference>
<dbReference type="InterPro" id="IPR009057">
    <property type="entry name" value="Homeodomain-like_sf"/>
</dbReference>
<evidence type="ECO:0000313" key="8">
    <source>
        <dbReference type="Proteomes" id="UP000248966"/>
    </source>
</evidence>
<organism evidence="7 8">
    <name type="scientific">Micromonospora noduli</name>
    <dbReference type="NCBI Taxonomy" id="709876"/>
    <lineage>
        <taxon>Bacteria</taxon>
        <taxon>Bacillati</taxon>
        <taxon>Actinomycetota</taxon>
        <taxon>Actinomycetes</taxon>
        <taxon>Micromonosporales</taxon>
        <taxon>Micromonosporaceae</taxon>
        <taxon>Micromonospora</taxon>
    </lineage>
</organism>
<accession>A0A328N142</accession>
<evidence type="ECO:0000256" key="2">
    <source>
        <dbReference type="ARBA" id="ARBA00023125"/>
    </source>
</evidence>
<evidence type="ECO:0000256" key="1">
    <source>
        <dbReference type="ARBA" id="ARBA00023015"/>
    </source>
</evidence>